<evidence type="ECO:0000313" key="1">
    <source>
        <dbReference type="EMBL" id="PVH34789.1"/>
    </source>
</evidence>
<protein>
    <submittedName>
        <fullName evidence="1">Uncharacterized protein</fullName>
    </submittedName>
</protein>
<dbReference type="AlphaFoldDB" id="A0A2T8IAV4"/>
<gene>
    <name evidence="1" type="ORF">PAHAL_7G031300</name>
</gene>
<dbReference type="Gramene" id="PVH34789">
    <property type="protein sequence ID" value="PVH34789"/>
    <property type="gene ID" value="PAHAL_7G031300"/>
</dbReference>
<organism evidence="1">
    <name type="scientific">Panicum hallii</name>
    <dbReference type="NCBI Taxonomy" id="206008"/>
    <lineage>
        <taxon>Eukaryota</taxon>
        <taxon>Viridiplantae</taxon>
        <taxon>Streptophyta</taxon>
        <taxon>Embryophyta</taxon>
        <taxon>Tracheophyta</taxon>
        <taxon>Spermatophyta</taxon>
        <taxon>Magnoliopsida</taxon>
        <taxon>Liliopsida</taxon>
        <taxon>Poales</taxon>
        <taxon>Poaceae</taxon>
        <taxon>PACMAD clade</taxon>
        <taxon>Panicoideae</taxon>
        <taxon>Panicodae</taxon>
        <taxon>Paniceae</taxon>
        <taxon>Panicinae</taxon>
        <taxon>Panicum</taxon>
        <taxon>Panicum sect. Panicum</taxon>
    </lineage>
</organism>
<dbReference type="EMBL" id="CM008052">
    <property type="protein sequence ID" value="PVH34789.1"/>
    <property type="molecule type" value="Genomic_DNA"/>
</dbReference>
<name>A0A2T8IAV4_9POAL</name>
<reference evidence="1" key="1">
    <citation type="submission" date="2018-04" db="EMBL/GenBank/DDBJ databases">
        <title>WGS assembly of Panicum hallii.</title>
        <authorList>
            <person name="Lovell J."/>
            <person name="Jenkins J."/>
            <person name="Lowry D."/>
            <person name="Mamidi S."/>
            <person name="Sreedasyam A."/>
            <person name="Weng X."/>
            <person name="Barry K."/>
            <person name="Bonette J."/>
            <person name="Campitelli B."/>
            <person name="Daum C."/>
            <person name="Gordon S."/>
            <person name="Gould B."/>
            <person name="Lipzen A."/>
            <person name="Macqueen A."/>
            <person name="Palacio-Mejia J."/>
            <person name="Plott C."/>
            <person name="Shakirov E."/>
            <person name="Shu S."/>
            <person name="Yoshinaga Y."/>
            <person name="Zane M."/>
            <person name="Rokhsar D."/>
            <person name="Grimwood J."/>
            <person name="Schmutz J."/>
            <person name="Juenger T."/>
        </authorList>
    </citation>
    <scope>NUCLEOTIDE SEQUENCE [LARGE SCALE GENOMIC DNA]</scope>
    <source>
        <strain evidence="1">FIL2</strain>
    </source>
</reference>
<dbReference type="Proteomes" id="UP000243499">
    <property type="component" value="Chromosome 7"/>
</dbReference>
<proteinExistence type="predicted"/>
<sequence>MEEAWEEEVDDSCTLVPLAMRQKGVSCSSSEMLLKSFLDDLVSNHGDE</sequence>
<accession>A0A2T8IAV4</accession>